<keyword evidence="2" id="KW-0732">Signal</keyword>
<dbReference type="Proteomes" id="UP000238164">
    <property type="component" value="Chromosome 1"/>
</dbReference>
<protein>
    <recommendedName>
        <fullName evidence="5">Lipoprotein</fullName>
    </recommendedName>
</protein>
<evidence type="ECO:0000256" key="1">
    <source>
        <dbReference type="SAM" id="MobiDB-lite"/>
    </source>
</evidence>
<feature type="chain" id="PRO_5014634294" description="Lipoprotein" evidence="2">
    <location>
        <begin position="28"/>
        <end position="198"/>
    </location>
</feature>
<evidence type="ECO:0000313" key="3">
    <source>
        <dbReference type="EMBL" id="SPD88229.1"/>
    </source>
</evidence>
<dbReference type="OrthoDB" id="3769400at2"/>
<reference evidence="3 4" key="1">
    <citation type="submission" date="2018-02" db="EMBL/GenBank/DDBJ databases">
        <authorList>
            <person name="Cohen D.B."/>
            <person name="Kent A.D."/>
        </authorList>
    </citation>
    <scope>NUCLEOTIDE SEQUENCE [LARGE SCALE GENOMIC DNA]</scope>
    <source>
        <strain evidence="3">1</strain>
    </source>
</reference>
<evidence type="ECO:0000313" key="4">
    <source>
        <dbReference type="Proteomes" id="UP000238164"/>
    </source>
</evidence>
<feature type="region of interest" description="Disordered" evidence="1">
    <location>
        <begin position="21"/>
        <end position="48"/>
    </location>
</feature>
<evidence type="ECO:0000256" key="2">
    <source>
        <dbReference type="SAM" id="SignalP"/>
    </source>
</evidence>
<dbReference type="EMBL" id="LT985188">
    <property type="protein sequence ID" value="SPD88229.1"/>
    <property type="molecule type" value="Genomic_DNA"/>
</dbReference>
<dbReference type="PROSITE" id="PS51257">
    <property type="entry name" value="PROKAR_LIPOPROTEIN"/>
    <property type="match status" value="1"/>
</dbReference>
<dbReference type="KEGG" id="mgg:MPLG2_3199"/>
<sequence>MHAHRWPALIALAVVSACTAPSGPATSLPPATSVPPSAAATASASVGPSTGGPVLAGSGYTLSLPNGWVDATDHLRRSQPQVDTGGTDSNDRKDDFVDRVSVVVTTSAQVSLDALTPQLEAQLEAAGSTDIEFKPGAQLDGRPSLQVWSIAKATREAHTIQFLAFNRGALFVLTITTDHRSAKAADLAAQITGGWAWA</sequence>
<proteinExistence type="predicted"/>
<accession>A0A2N9JLI1</accession>
<feature type="compositionally biased region" description="Low complexity" evidence="1">
    <location>
        <begin position="24"/>
        <end position="48"/>
    </location>
</feature>
<name>A0A2N9JLI1_9ACTN</name>
<dbReference type="AlphaFoldDB" id="A0A2N9JLI1"/>
<evidence type="ECO:0008006" key="5">
    <source>
        <dbReference type="Google" id="ProtNLM"/>
    </source>
</evidence>
<organism evidence="3 4">
    <name type="scientific">Micropruina glycogenica</name>
    <dbReference type="NCBI Taxonomy" id="75385"/>
    <lineage>
        <taxon>Bacteria</taxon>
        <taxon>Bacillati</taxon>
        <taxon>Actinomycetota</taxon>
        <taxon>Actinomycetes</taxon>
        <taxon>Propionibacteriales</taxon>
        <taxon>Nocardioidaceae</taxon>
        <taxon>Micropruina</taxon>
    </lineage>
</organism>
<keyword evidence="4" id="KW-1185">Reference proteome</keyword>
<feature type="signal peptide" evidence="2">
    <location>
        <begin position="1"/>
        <end position="27"/>
    </location>
</feature>
<gene>
    <name evidence="3" type="ORF">MPLG2_3199</name>
</gene>
<dbReference type="Gene3D" id="3.40.1000.10">
    <property type="entry name" value="Mog1/PsbP, alpha/beta/alpha sandwich"/>
    <property type="match status" value="1"/>
</dbReference>
<dbReference type="RefSeq" id="WP_105186783.1">
    <property type="nucleotide sequence ID" value="NZ_BAAAGO010000044.1"/>
</dbReference>